<evidence type="ECO:0000256" key="3">
    <source>
        <dbReference type="ARBA" id="ARBA00030642"/>
    </source>
</evidence>
<dbReference type="AlphaFoldDB" id="A0A2G5K5T8"/>
<proteinExistence type="predicted"/>
<dbReference type="SUPFAM" id="SSF54534">
    <property type="entry name" value="FKBP-like"/>
    <property type="match status" value="1"/>
</dbReference>
<dbReference type="Pfam" id="PF13624">
    <property type="entry name" value="SurA_N_3"/>
    <property type="match status" value="1"/>
</dbReference>
<evidence type="ECO:0000313" key="8">
    <source>
        <dbReference type="EMBL" id="PIB24901.1"/>
    </source>
</evidence>
<dbReference type="InterPro" id="IPR000297">
    <property type="entry name" value="PPIase_PpiC"/>
</dbReference>
<keyword evidence="9" id="KW-1185">Reference proteome</keyword>
<dbReference type="EMBL" id="MDGM01000012">
    <property type="protein sequence ID" value="PIB24901.1"/>
    <property type="molecule type" value="Genomic_DNA"/>
</dbReference>
<dbReference type="InterPro" id="IPR046357">
    <property type="entry name" value="PPIase_dom_sf"/>
</dbReference>
<feature type="domain" description="PpiC" evidence="7">
    <location>
        <begin position="155"/>
        <end position="252"/>
    </location>
</feature>
<organism evidence="8 9">
    <name type="scientific">Paramylibacter kogurei</name>
    <dbReference type="NCBI Taxonomy" id="1889778"/>
    <lineage>
        <taxon>Bacteria</taxon>
        <taxon>Pseudomonadati</taxon>
        <taxon>Pseudomonadota</taxon>
        <taxon>Alphaproteobacteria</taxon>
        <taxon>Rhodobacterales</taxon>
        <taxon>Paracoccaceae</taxon>
        <taxon>Paramylibacter</taxon>
    </lineage>
</organism>
<evidence type="ECO:0000256" key="2">
    <source>
        <dbReference type="ARBA" id="ARBA00022729"/>
    </source>
</evidence>
<reference evidence="8 9" key="1">
    <citation type="submission" date="2016-08" db="EMBL/GenBank/DDBJ databases">
        <title>Draft genome of Amylibacter sp. strain 4G11.</title>
        <authorList>
            <person name="Wong S.-K."/>
            <person name="Hamasaki K."/>
            <person name="Yoshizawa S."/>
        </authorList>
    </citation>
    <scope>NUCLEOTIDE SEQUENCE [LARGE SCALE GENOMIC DNA]</scope>
    <source>
        <strain evidence="8 9">4G11</strain>
    </source>
</reference>
<dbReference type="PANTHER" id="PTHR47637:SF1">
    <property type="entry name" value="CHAPERONE SURA"/>
    <property type="match status" value="1"/>
</dbReference>
<keyword evidence="2 6" id="KW-0732">Signal</keyword>
<evidence type="ECO:0000256" key="4">
    <source>
        <dbReference type="ARBA" id="ARBA00031484"/>
    </source>
</evidence>
<accession>A0A2G5K5T8</accession>
<sequence>MSLVLGCLLFCVQIAQAQAPFHTAITVNDGIITNYEISQRTAMITAFGGRGDTRDTAVNQLIDERLYQHAANLINITVGEDEIAEGMEEFANRGNLSTEQIIQYLAARGIEEQSFRDFVTNGLLWRQVVRARFSRQATVTDNEIDSALGGANQGALSVLISEIVIPHLERGPDGAKQLAEQLSGSINSQGAFASAARRYSRSPTARNGGRLDWVPAANLPTSIITQLLALENNEVTGPIELNNATAIFQLRGTRRDATAPKETTVSYAQVALPVGGELKQQIAAARVLINKSDRCLDLRANSEKYGANAYQESAALQSELSQTIAMELAKLDRNEAGYYPNSAGGLSVIMLCSRTTELQEGEREALRGNIFNRKISGLGNGYLQELKGAAYIEYK</sequence>
<dbReference type="Pfam" id="PF00639">
    <property type="entry name" value="Rotamase"/>
    <property type="match status" value="1"/>
</dbReference>
<evidence type="ECO:0000256" key="1">
    <source>
        <dbReference type="ARBA" id="ARBA00018370"/>
    </source>
</evidence>
<feature type="signal peptide" evidence="6">
    <location>
        <begin position="1"/>
        <end position="17"/>
    </location>
</feature>
<name>A0A2G5K5T8_9RHOB</name>
<dbReference type="Gene3D" id="1.10.4030.10">
    <property type="entry name" value="Porin chaperone SurA, peptide-binding domain"/>
    <property type="match status" value="1"/>
</dbReference>
<dbReference type="Proteomes" id="UP000231516">
    <property type="component" value="Unassembled WGS sequence"/>
</dbReference>
<keyword evidence="5" id="KW-0697">Rotamase</keyword>
<feature type="chain" id="PRO_5013862037" description="Parvulin-like PPIase" evidence="6">
    <location>
        <begin position="18"/>
        <end position="395"/>
    </location>
</feature>
<dbReference type="GO" id="GO:0003755">
    <property type="term" value="F:peptidyl-prolyl cis-trans isomerase activity"/>
    <property type="evidence" value="ECO:0007669"/>
    <property type="project" value="UniProtKB-KW"/>
</dbReference>
<dbReference type="Gene3D" id="3.10.50.40">
    <property type="match status" value="1"/>
</dbReference>
<dbReference type="PANTHER" id="PTHR47637">
    <property type="entry name" value="CHAPERONE SURA"/>
    <property type="match status" value="1"/>
</dbReference>
<evidence type="ECO:0000256" key="6">
    <source>
        <dbReference type="SAM" id="SignalP"/>
    </source>
</evidence>
<keyword evidence="5" id="KW-0413">Isomerase</keyword>
<dbReference type="InterPro" id="IPR027304">
    <property type="entry name" value="Trigger_fact/SurA_dom_sf"/>
</dbReference>
<dbReference type="SUPFAM" id="SSF109998">
    <property type="entry name" value="Triger factor/SurA peptide-binding domain-like"/>
    <property type="match status" value="1"/>
</dbReference>
<dbReference type="PROSITE" id="PS50198">
    <property type="entry name" value="PPIC_PPIASE_2"/>
    <property type="match status" value="1"/>
</dbReference>
<evidence type="ECO:0000259" key="7">
    <source>
        <dbReference type="PROSITE" id="PS50198"/>
    </source>
</evidence>
<evidence type="ECO:0000256" key="5">
    <source>
        <dbReference type="PROSITE-ProRule" id="PRU00278"/>
    </source>
</evidence>
<evidence type="ECO:0000313" key="9">
    <source>
        <dbReference type="Proteomes" id="UP000231516"/>
    </source>
</evidence>
<protein>
    <recommendedName>
        <fullName evidence="1">Parvulin-like PPIase</fullName>
    </recommendedName>
    <alternativeName>
        <fullName evidence="3">Peptidyl-prolyl cis-trans isomerase plp</fullName>
    </alternativeName>
    <alternativeName>
        <fullName evidence="4">Rotamase plp</fullName>
    </alternativeName>
</protein>
<gene>
    <name evidence="8" type="ORF">BFP76_07000</name>
</gene>
<dbReference type="InterPro" id="IPR050280">
    <property type="entry name" value="OMP_Chaperone_SurA"/>
</dbReference>
<comment type="caution">
    <text evidence="8">The sequence shown here is derived from an EMBL/GenBank/DDBJ whole genome shotgun (WGS) entry which is preliminary data.</text>
</comment>